<name>A0A9N9SFT2_PHACE</name>
<dbReference type="InterPro" id="IPR013083">
    <property type="entry name" value="Znf_RING/FYVE/PHD"/>
</dbReference>
<dbReference type="Proteomes" id="UP001153737">
    <property type="component" value="Chromosome 4"/>
</dbReference>
<sequence length="137" mass="15551">MNCLNDIIKDICSYCGYGPLNFTVDWIECGKCKGWIHVSCDASSVDIHDDVFTCKFCSVSPNKNLKTISLRSSCSEFLEYLEKRSNDKIAIEASTRNQRDSPKWFEERRIRVTASHFGSICEARSVGSKLNIVQNLL</sequence>
<reference evidence="1" key="2">
    <citation type="submission" date="2022-10" db="EMBL/GenBank/DDBJ databases">
        <authorList>
            <consortium name="ENA_rothamsted_submissions"/>
            <consortium name="culmorum"/>
            <person name="King R."/>
        </authorList>
    </citation>
    <scope>NUCLEOTIDE SEQUENCE</scope>
</reference>
<proteinExistence type="predicted"/>
<organism evidence="1 2">
    <name type="scientific">Phaedon cochleariae</name>
    <name type="common">Mustard beetle</name>
    <dbReference type="NCBI Taxonomy" id="80249"/>
    <lineage>
        <taxon>Eukaryota</taxon>
        <taxon>Metazoa</taxon>
        <taxon>Ecdysozoa</taxon>
        <taxon>Arthropoda</taxon>
        <taxon>Hexapoda</taxon>
        <taxon>Insecta</taxon>
        <taxon>Pterygota</taxon>
        <taxon>Neoptera</taxon>
        <taxon>Endopterygota</taxon>
        <taxon>Coleoptera</taxon>
        <taxon>Polyphaga</taxon>
        <taxon>Cucujiformia</taxon>
        <taxon>Chrysomeloidea</taxon>
        <taxon>Chrysomelidae</taxon>
        <taxon>Chrysomelinae</taxon>
        <taxon>Chrysomelini</taxon>
        <taxon>Phaedon</taxon>
    </lineage>
</organism>
<dbReference type="SUPFAM" id="SSF57903">
    <property type="entry name" value="FYVE/PHD zinc finger"/>
    <property type="match status" value="1"/>
</dbReference>
<dbReference type="EMBL" id="OU896710">
    <property type="protein sequence ID" value="CAG9820799.1"/>
    <property type="molecule type" value="Genomic_DNA"/>
</dbReference>
<reference evidence="1" key="1">
    <citation type="submission" date="2022-01" db="EMBL/GenBank/DDBJ databases">
        <authorList>
            <person name="King R."/>
        </authorList>
    </citation>
    <scope>NUCLEOTIDE SEQUENCE</scope>
</reference>
<dbReference type="AlphaFoldDB" id="A0A9N9SFT2"/>
<dbReference type="Gene3D" id="3.90.320.10">
    <property type="match status" value="1"/>
</dbReference>
<accession>A0A9N9SFT2</accession>
<gene>
    <name evidence="1" type="ORF">PHAECO_LOCUS8552</name>
</gene>
<evidence type="ECO:0000313" key="2">
    <source>
        <dbReference type="Proteomes" id="UP001153737"/>
    </source>
</evidence>
<protein>
    <submittedName>
        <fullName evidence="1">Uncharacterized protein</fullName>
    </submittedName>
</protein>
<dbReference type="OrthoDB" id="261614at2759"/>
<dbReference type="Gene3D" id="3.30.40.10">
    <property type="entry name" value="Zinc/RING finger domain, C3HC4 (zinc finger)"/>
    <property type="match status" value="1"/>
</dbReference>
<dbReference type="InterPro" id="IPR011011">
    <property type="entry name" value="Znf_FYVE_PHD"/>
</dbReference>
<evidence type="ECO:0000313" key="1">
    <source>
        <dbReference type="EMBL" id="CAG9820799.1"/>
    </source>
</evidence>
<dbReference type="InterPro" id="IPR011604">
    <property type="entry name" value="PDDEXK-like_dom_sf"/>
</dbReference>
<keyword evidence="2" id="KW-1185">Reference proteome</keyword>